<gene>
    <name evidence="2" type="ORF">DEQ80_02175</name>
</gene>
<evidence type="ECO:0000256" key="1">
    <source>
        <dbReference type="SAM" id="MobiDB-lite"/>
    </source>
</evidence>
<dbReference type="AlphaFoldDB" id="A0A3D1JDZ0"/>
<dbReference type="EMBL" id="DPBP01000009">
    <property type="protein sequence ID" value="HCE16644.1"/>
    <property type="molecule type" value="Genomic_DNA"/>
</dbReference>
<proteinExistence type="predicted"/>
<evidence type="ECO:0000313" key="2">
    <source>
        <dbReference type="EMBL" id="HCE16644.1"/>
    </source>
</evidence>
<dbReference type="OrthoDB" id="9857985at2"/>
<name>A0A3D1JDZ0_9CHLR</name>
<dbReference type="Proteomes" id="UP000264141">
    <property type="component" value="Unassembled WGS sequence"/>
</dbReference>
<reference evidence="2 3" key="1">
    <citation type="journal article" date="2018" name="Nat. Biotechnol.">
        <title>A standardized bacterial taxonomy based on genome phylogeny substantially revises the tree of life.</title>
        <authorList>
            <person name="Parks D.H."/>
            <person name="Chuvochina M."/>
            <person name="Waite D.W."/>
            <person name="Rinke C."/>
            <person name="Skarshewski A."/>
            <person name="Chaumeil P.A."/>
            <person name="Hugenholtz P."/>
        </authorList>
    </citation>
    <scope>NUCLEOTIDE SEQUENCE [LARGE SCALE GENOMIC DNA]</scope>
    <source>
        <strain evidence="2">UBA8781</strain>
    </source>
</reference>
<evidence type="ECO:0000313" key="3">
    <source>
        <dbReference type="Proteomes" id="UP000264141"/>
    </source>
</evidence>
<dbReference type="RefSeq" id="WP_062194202.1">
    <property type="nucleotide sequence ID" value="NZ_DF967965.1"/>
</dbReference>
<comment type="caution">
    <text evidence="2">The sequence shown here is derived from an EMBL/GenBank/DDBJ whole genome shotgun (WGS) entry which is preliminary data.</text>
</comment>
<accession>A0A3D1JDZ0</accession>
<feature type="region of interest" description="Disordered" evidence="1">
    <location>
        <begin position="39"/>
        <end position="61"/>
    </location>
</feature>
<sequence length="222" mass="25027">MNIRRSFLAGFVLTVILALGFLGGVWSQTYAQGTVPTIPTAPTVPPAPQPTATKSPGDLPEPFPKITCIGASINPAKEMDLFELRFPNTRSTARWGGVLNPSGSACQEAYEVYCIVPVRYLPERAQLHYYRQGVQVYQKVDGKVDSTPSCSPKMVYFDLSAYERFMYDHFKDRFGFFNYNPETRTWETCPEVIFDKEAGLHGRLSCRTINWGFFAIGWQAKK</sequence>
<dbReference type="STRING" id="229919.GCA_001050195_02470"/>
<organism evidence="2 3">
    <name type="scientific">Anaerolinea thermolimosa</name>
    <dbReference type="NCBI Taxonomy" id="229919"/>
    <lineage>
        <taxon>Bacteria</taxon>
        <taxon>Bacillati</taxon>
        <taxon>Chloroflexota</taxon>
        <taxon>Anaerolineae</taxon>
        <taxon>Anaerolineales</taxon>
        <taxon>Anaerolineaceae</taxon>
        <taxon>Anaerolinea</taxon>
    </lineage>
</organism>
<protein>
    <submittedName>
        <fullName evidence="2">Uncharacterized protein</fullName>
    </submittedName>
</protein>